<reference evidence="3" key="2">
    <citation type="submission" date="2016-04" db="UniProtKB">
        <authorList>
            <consortium name="EnsemblMetazoa"/>
        </authorList>
    </citation>
    <scope>IDENTIFICATION</scope>
</reference>
<evidence type="ECO:0000256" key="1">
    <source>
        <dbReference type="SAM" id="Coils"/>
    </source>
</evidence>
<evidence type="ECO:0000313" key="4">
    <source>
        <dbReference type="Proteomes" id="UP000005205"/>
    </source>
</evidence>
<dbReference type="Proteomes" id="UP000005205">
    <property type="component" value="Unassembled WGS sequence"/>
</dbReference>
<dbReference type="AlphaFoldDB" id="A0A158P151"/>
<keyword evidence="1" id="KW-0175">Coiled coil</keyword>
<reference evidence="4" key="1">
    <citation type="journal article" date="2011" name="PLoS Genet.">
        <title>The genome sequence of the leaf-cutter ant Atta cephalotes reveals insights into its obligate symbiotic lifestyle.</title>
        <authorList>
            <person name="Suen G."/>
            <person name="Teiling C."/>
            <person name="Li L."/>
            <person name="Holt C."/>
            <person name="Abouheif E."/>
            <person name="Bornberg-Bauer E."/>
            <person name="Bouffard P."/>
            <person name="Caldera E.J."/>
            <person name="Cash E."/>
            <person name="Cavanaugh A."/>
            <person name="Denas O."/>
            <person name="Elhaik E."/>
            <person name="Fave M.J."/>
            <person name="Gadau J."/>
            <person name="Gibson J.D."/>
            <person name="Graur D."/>
            <person name="Grubbs K.J."/>
            <person name="Hagen D.E."/>
            <person name="Harkins T.T."/>
            <person name="Helmkampf M."/>
            <person name="Hu H."/>
            <person name="Johnson B.R."/>
            <person name="Kim J."/>
            <person name="Marsh S.E."/>
            <person name="Moeller J.A."/>
            <person name="Munoz-Torres M.C."/>
            <person name="Murphy M.C."/>
            <person name="Naughton M.C."/>
            <person name="Nigam S."/>
            <person name="Overson R."/>
            <person name="Rajakumar R."/>
            <person name="Reese J.T."/>
            <person name="Scott J.J."/>
            <person name="Smith C.R."/>
            <person name="Tao S."/>
            <person name="Tsutsui N.D."/>
            <person name="Viljakainen L."/>
            <person name="Wissler L."/>
            <person name="Yandell M.D."/>
            <person name="Zimmer F."/>
            <person name="Taylor J."/>
            <person name="Slater S.C."/>
            <person name="Clifton S.W."/>
            <person name="Warren W.C."/>
            <person name="Elsik C.G."/>
            <person name="Smith C.D."/>
            <person name="Weinstock G.M."/>
            <person name="Gerardo N.M."/>
            <person name="Currie C.R."/>
        </authorList>
    </citation>
    <scope>NUCLEOTIDE SEQUENCE [LARGE SCALE GENOMIC DNA]</scope>
</reference>
<dbReference type="EMBL" id="ADTU01005771">
    <property type="status" value="NOT_ANNOTATED_CDS"/>
    <property type="molecule type" value="Genomic_DNA"/>
</dbReference>
<keyword evidence="4" id="KW-1185">Reference proteome</keyword>
<name>A0A158P151_ATTCE</name>
<feature type="region of interest" description="Disordered" evidence="2">
    <location>
        <begin position="1"/>
        <end position="48"/>
    </location>
</feature>
<gene>
    <name evidence="3" type="primary">105626826</name>
</gene>
<dbReference type="InParanoid" id="A0A158P151"/>
<organism evidence="3 4">
    <name type="scientific">Atta cephalotes</name>
    <name type="common">Leafcutter ant</name>
    <dbReference type="NCBI Taxonomy" id="12957"/>
    <lineage>
        <taxon>Eukaryota</taxon>
        <taxon>Metazoa</taxon>
        <taxon>Ecdysozoa</taxon>
        <taxon>Arthropoda</taxon>
        <taxon>Hexapoda</taxon>
        <taxon>Insecta</taxon>
        <taxon>Pterygota</taxon>
        <taxon>Neoptera</taxon>
        <taxon>Endopterygota</taxon>
        <taxon>Hymenoptera</taxon>
        <taxon>Apocrita</taxon>
        <taxon>Aculeata</taxon>
        <taxon>Formicoidea</taxon>
        <taxon>Formicidae</taxon>
        <taxon>Myrmicinae</taxon>
        <taxon>Atta</taxon>
    </lineage>
</organism>
<evidence type="ECO:0000313" key="3">
    <source>
        <dbReference type="EnsemblMetazoa" id="XP_012063509.1"/>
    </source>
</evidence>
<dbReference type="EnsemblMetazoa" id="XM_012208119.1">
    <property type="protein sequence ID" value="XP_012063509.1"/>
    <property type="gene ID" value="LOC105626826"/>
</dbReference>
<accession>A0A158P151</accession>
<feature type="compositionally biased region" description="Basic and acidic residues" evidence="2">
    <location>
        <begin position="1"/>
        <end position="33"/>
    </location>
</feature>
<proteinExistence type="predicted"/>
<evidence type="ECO:0008006" key="5">
    <source>
        <dbReference type="Google" id="ProtNLM"/>
    </source>
</evidence>
<dbReference type="STRING" id="12957.A0A158P151"/>
<dbReference type="PANTHER" id="PTHR19446">
    <property type="entry name" value="REVERSE TRANSCRIPTASES"/>
    <property type="match status" value="1"/>
</dbReference>
<evidence type="ECO:0000256" key="2">
    <source>
        <dbReference type="SAM" id="MobiDB-lite"/>
    </source>
</evidence>
<feature type="coiled-coil region" evidence="1">
    <location>
        <begin position="83"/>
        <end position="122"/>
    </location>
</feature>
<sequence length="317" mass="37836">MKKLETVKKDLSENNRKMESLEDRRSLGKAKENDAEENQNEENRISKKEEIIVWNKETIESYNKNTEVINDEEDMDKETGKKYLEKRKEFRELLKKKQKEKREEEEEELKKLKKKADLLDGTEMDENKVQQNTGQLSKLEEEKVNIYKKENEEEGLKVEEIGKAFCKIKKKKAARKDGVPMEAWIYADESLRKRQVKLLQKVWNTGKMPQNWKESIIVPLYKRGDEEKRERNQEEGRRKIYMFANLKAIFDKMDRGIFWETLRGKGVNKYLVRKIEKMYEETEDKDEARIHATIQNNERSKAGLCDESMFNLHIADT</sequence>
<dbReference type="KEGG" id="acep:105626826"/>
<protein>
    <recommendedName>
        <fullName evidence="5">Reverse transcriptase domain-containing protein</fullName>
    </recommendedName>
</protein>
<dbReference type="OrthoDB" id="7553904at2759"/>